<evidence type="ECO:0000313" key="11">
    <source>
        <dbReference type="EMBL" id="MFD1805669.1"/>
    </source>
</evidence>
<evidence type="ECO:0000256" key="2">
    <source>
        <dbReference type="ARBA" id="ARBA00005236"/>
    </source>
</evidence>
<feature type="transmembrane region" description="Helical" evidence="8">
    <location>
        <begin position="360"/>
        <end position="382"/>
    </location>
</feature>
<sequence>MKFSVPLFIALRYWRAKSADRFGRLVTNLASIGIVLGVMALIIVLSVMNGLERHQKQQVLADIPHAIIMPENQRINLEDKMIALPDFVQKAVAINQTNVILQTAKGVSAGQVIGVQQLSDDPLLSGLFNDDFEQVLAPNEFNLVIGAQLAQKLQLHVGDKVRLMITENSQYTPLGRVPVQRLFTVSDIYYTSGEASNYQVFANLTDIGRLMRIQPKQAQGYRLFLQDPFQIVELPHYFTEKQWKINDWRNQKGEFFQAVRMEKNMMGLLISLIIVVAVSNIITSLSLMVVDKQGEIAILQTQGLNKRQVRSIFIYQGCLVGFIGTLIGTLLGILVTLNLDRIVNLINPQGIYLPTALEPVQIVVIIAFALLLSLLSTIYPAYRAAKIEPAEALRYE</sequence>
<evidence type="ECO:0000313" key="12">
    <source>
        <dbReference type="Proteomes" id="UP001597420"/>
    </source>
</evidence>
<evidence type="ECO:0000256" key="1">
    <source>
        <dbReference type="ARBA" id="ARBA00004651"/>
    </source>
</evidence>
<feature type="domain" description="ABC3 transporter permease C-terminal" evidence="9">
    <location>
        <begin position="268"/>
        <end position="389"/>
    </location>
</feature>
<dbReference type="PANTHER" id="PTHR30489:SF8">
    <property type="entry name" value="LIPOPROTEIN-RELEASING SYSTEM TRANSMEMBRANE PROTEIN LOLC"/>
    <property type="match status" value="1"/>
</dbReference>
<keyword evidence="3" id="KW-0813">Transport</keyword>
<evidence type="ECO:0000259" key="9">
    <source>
        <dbReference type="Pfam" id="PF02687"/>
    </source>
</evidence>
<evidence type="ECO:0000256" key="4">
    <source>
        <dbReference type="ARBA" id="ARBA00022475"/>
    </source>
</evidence>
<comment type="subcellular location">
    <subcellularLocation>
        <location evidence="1">Cell membrane</location>
        <topology evidence="1">Multi-pass membrane protein</topology>
    </subcellularLocation>
</comment>
<dbReference type="Pfam" id="PF12704">
    <property type="entry name" value="MacB_PCD"/>
    <property type="match status" value="1"/>
</dbReference>
<evidence type="ECO:0000256" key="8">
    <source>
        <dbReference type="SAM" id="Phobius"/>
    </source>
</evidence>
<feature type="transmembrane region" description="Helical" evidence="8">
    <location>
        <begin position="268"/>
        <end position="290"/>
    </location>
</feature>
<dbReference type="EMBL" id="JBHUFP010000005">
    <property type="protein sequence ID" value="MFD1805669.1"/>
    <property type="molecule type" value="Genomic_DNA"/>
</dbReference>
<dbReference type="RefSeq" id="WP_379096777.1">
    <property type="nucleotide sequence ID" value="NZ_JBHUFP010000005.1"/>
</dbReference>
<evidence type="ECO:0000256" key="3">
    <source>
        <dbReference type="ARBA" id="ARBA00022448"/>
    </source>
</evidence>
<gene>
    <name evidence="11" type="ORF">ACFSAV_04650</name>
</gene>
<evidence type="ECO:0000256" key="6">
    <source>
        <dbReference type="ARBA" id="ARBA00022989"/>
    </source>
</evidence>
<accession>A0ABW4NSR2</accession>
<dbReference type="InterPro" id="IPR011925">
    <property type="entry name" value="LolCE_TM"/>
</dbReference>
<comment type="caution">
    <text evidence="11">The sequence shown here is derived from an EMBL/GenBank/DDBJ whole genome shotgun (WGS) entry which is preliminary data.</text>
</comment>
<feature type="transmembrane region" description="Helical" evidence="8">
    <location>
        <begin position="313"/>
        <end position="339"/>
    </location>
</feature>
<keyword evidence="4" id="KW-1003">Cell membrane</keyword>
<comment type="similarity">
    <text evidence="2">Belongs to the ABC-4 integral membrane protein family. LolC/E subfamily.</text>
</comment>
<proteinExistence type="inferred from homology"/>
<keyword evidence="6 8" id="KW-1133">Transmembrane helix</keyword>
<keyword evidence="11" id="KW-0449">Lipoprotein</keyword>
<keyword evidence="7 8" id="KW-0472">Membrane</keyword>
<evidence type="ECO:0000256" key="5">
    <source>
        <dbReference type="ARBA" id="ARBA00022692"/>
    </source>
</evidence>
<dbReference type="Pfam" id="PF02687">
    <property type="entry name" value="FtsX"/>
    <property type="match status" value="1"/>
</dbReference>
<dbReference type="InterPro" id="IPR003838">
    <property type="entry name" value="ABC3_permease_C"/>
</dbReference>
<dbReference type="Proteomes" id="UP001597420">
    <property type="component" value="Unassembled WGS sequence"/>
</dbReference>
<keyword evidence="12" id="KW-1185">Reference proteome</keyword>
<evidence type="ECO:0000256" key="7">
    <source>
        <dbReference type="ARBA" id="ARBA00023136"/>
    </source>
</evidence>
<organism evidence="11 12">
    <name type="scientific">Pasteurella oralis</name>
    <dbReference type="NCBI Taxonomy" id="1071947"/>
    <lineage>
        <taxon>Bacteria</taxon>
        <taxon>Pseudomonadati</taxon>
        <taxon>Pseudomonadota</taxon>
        <taxon>Gammaproteobacteria</taxon>
        <taxon>Pasteurellales</taxon>
        <taxon>Pasteurellaceae</taxon>
        <taxon>Pasteurella</taxon>
    </lineage>
</organism>
<feature type="domain" description="MacB-like periplasmic core" evidence="10">
    <location>
        <begin position="29"/>
        <end position="211"/>
    </location>
</feature>
<dbReference type="InterPro" id="IPR051447">
    <property type="entry name" value="Lipoprotein-release_system"/>
</dbReference>
<evidence type="ECO:0000259" key="10">
    <source>
        <dbReference type="Pfam" id="PF12704"/>
    </source>
</evidence>
<feature type="transmembrane region" description="Helical" evidence="8">
    <location>
        <begin position="29"/>
        <end position="48"/>
    </location>
</feature>
<protein>
    <submittedName>
        <fullName evidence="11">Lipoprotein-releasing ABC transporter permease subunit</fullName>
    </submittedName>
</protein>
<name>A0ABW4NSR2_9PAST</name>
<keyword evidence="5 8" id="KW-0812">Transmembrane</keyword>
<dbReference type="NCBIfam" id="TIGR02212">
    <property type="entry name" value="lolCE"/>
    <property type="match status" value="1"/>
</dbReference>
<reference evidence="12" key="1">
    <citation type="journal article" date="2019" name="Int. J. Syst. Evol. Microbiol.">
        <title>The Global Catalogue of Microorganisms (GCM) 10K type strain sequencing project: providing services to taxonomists for standard genome sequencing and annotation.</title>
        <authorList>
            <consortium name="The Broad Institute Genomics Platform"/>
            <consortium name="The Broad Institute Genome Sequencing Center for Infectious Disease"/>
            <person name="Wu L."/>
            <person name="Ma J."/>
        </authorList>
    </citation>
    <scope>NUCLEOTIDE SEQUENCE [LARGE SCALE GENOMIC DNA]</scope>
    <source>
        <strain evidence="12">CCM 7950</strain>
    </source>
</reference>
<dbReference type="InterPro" id="IPR025857">
    <property type="entry name" value="MacB_PCD"/>
</dbReference>
<dbReference type="PANTHER" id="PTHR30489">
    <property type="entry name" value="LIPOPROTEIN-RELEASING SYSTEM TRANSMEMBRANE PROTEIN LOLE"/>
    <property type="match status" value="1"/>
</dbReference>